<dbReference type="InterPro" id="IPR005118">
    <property type="entry name" value="TRCF_C"/>
</dbReference>
<comment type="function">
    <text evidence="9">Couples transcription and DNA repair by recognizing RNA polymerase (RNAP) stalled at DNA lesions. Mediates ATP-dependent release of RNAP and its truncated transcript from the DNA, and recruitment of nucleotide excision repair machinery to the damaged site.</text>
</comment>
<proteinExistence type="inferred from homology"/>
<dbReference type="InterPro" id="IPR047112">
    <property type="entry name" value="RecG/Mfd"/>
</dbReference>
<dbReference type="GO" id="GO:0003678">
    <property type="term" value="F:DNA helicase activity"/>
    <property type="evidence" value="ECO:0007669"/>
    <property type="project" value="TreeGrafter"/>
</dbReference>
<dbReference type="InterPro" id="IPR014001">
    <property type="entry name" value="Helicase_ATP-bd"/>
</dbReference>
<dbReference type="PANTHER" id="PTHR47964:SF1">
    <property type="entry name" value="ATP-DEPENDENT DNA HELICASE HOMOLOG RECG, CHLOROPLASTIC"/>
    <property type="match status" value="1"/>
</dbReference>
<keyword evidence="1 9" id="KW-0963">Cytoplasm</keyword>
<comment type="subcellular location">
    <subcellularLocation>
        <location evidence="9">Cytoplasm</location>
    </subcellularLocation>
</comment>
<accession>A0A940ID76</accession>
<dbReference type="Gene3D" id="3.40.50.11180">
    <property type="match status" value="1"/>
</dbReference>
<evidence type="ECO:0000256" key="6">
    <source>
        <dbReference type="ARBA" id="ARBA00022840"/>
    </source>
</evidence>
<protein>
    <recommendedName>
        <fullName evidence="9">Transcription-repair-coupling factor</fullName>
        <shortName evidence="9">TRCF</shortName>
        <ecNumber evidence="9">3.6.4.-</ecNumber>
    </recommendedName>
</protein>
<dbReference type="Pfam" id="PF00271">
    <property type="entry name" value="Helicase_C"/>
    <property type="match status" value="1"/>
</dbReference>
<dbReference type="InterPro" id="IPR027417">
    <property type="entry name" value="P-loop_NTPase"/>
</dbReference>
<reference evidence="12" key="1">
    <citation type="submission" date="2020-10" db="EMBL/GenBank/DDBJ databases">
        <authorList>
            <person name="Gilroy R."/>
        </authorList>
    </citation>
    <scope>NUCLEOTIDE SEQUENCE</scope>
    <source>
        <strain evidence="12">517</strain>
    </source>
</reference>
<dbReference type="Pfam" id="PF02559">
    <property type="entry name" value="CarD_TRCF_RID"/>
    <property type="match status" value="1"/>
</dbReference>
<sequence length="1153" mass="127338">MLPNKLLPERIGGNYAAMKAAIGSGKSTAVFYATQNARYWLAATSGRFFLYVVPDRLGARAARDILAGYASGEVALVAERDDVLVDIKVNTSESVAERTAALADILRGKVAGAVVSAEGLLQRYPSREMFEESLTTLVKGGEIAPADLAERLVKGGYRPAEQVQKAGEFAVRGDVFDVWNAGSELPVRLEFFGDEIESIRLFAPETMLSVRETDEVTFAPISDILVSRSVAESALKRLSALRKKAFRELSEHIDSVSERLEADPTDPSLVWALPFIKESTDDIISYLPEDAVVVVDEPRAVDEKLRLYRNAHQVRVKSLAEAGAVAAEHSSSLFTVEEALAALKRRTLLSFQQITSANPVFEPQAIFSLKSLPLTRYSSNYEALAADVRNLCIGGSQTLIYAGDEGTAETLAEFFRERDIGVRITSDTEDDYPVVIVPERLSRGFVLPAAKLCVIGTDDVVRRTVAPRKSAARKRQAFVMPEKGDYVVHERHGIGMSEGLVTLTTSMGTKDYYCILYRGGDRLYLPTDRLDEVDKYTGGGTPQLNKLGSKEFERVKERVRGSVKKMATDLVSLYEKRLRAKGYKYSADTVWQKELEDNFPYDETDDQLVAIAEIKEDMEKGKVMDRLLCGDVGFGKTEVAVRAIFKTIIEGKQAAFLSPTTILCQQHYNTLSERFAPFGIKIDLLSRLVSREGIKSALDRIKSGETSVVVATHRLLGKDVVFKDLGLLVLDEEQRFGVEHKEKIKVLKNNVNVLSMSATPIPRTLHMALSGIRDISTLETPPAMRLPVETYVVECTDALIKDACTRELSRGGQVFILFNRVQGIEKFHREVSDLLGDDARVIYAHGQMDDALLEERIRAFYNKEADVLIATTIIENGIDIPDANTLIVIDADRLGLAELYQLRGRVGRSHNLAYAYFTVREGKVLTENAGKRLDALMRYTELGSGFKIAMQDLEIRGAGNVLGREQHGNMEKVGYDLYCKILRECVGEMRGEKVNVLNEVEIVVEGDTALPADYISDGSGRVAFYKRISSLSGVGEYEDYLKEVRDVYGALPQAAENLIKVGLIKNLARNLGVKKVTVAERGYGIVFYEDVSLRNAGLLNALDKYRASAVLVPVSPPQVIFSPRVHGVSARLDFVIDFLTAAAPKGGADSYAE</sequence>
<dbReference type="HAMAP" id="MF_00969">
    <property type="entry name" value="TRCF"/>
    <property type="match status" value="1"/>
</dbReference>
<dbReference type="PROSITE" id="PS51192">
    <property type="entry name" value="HELICASE_ATP_BIND_1"/>
    <property type="match status" value="1"/>
</dbReference>
<dbReference type="InterPro" id="IPR003711">
    <property type="entry name" value="CarD-like/TRCF_RID"/>
</dbReference>
<dbReference type="GO" id="GO:0005524">
    <property type="term" value="F:ATP binding"/>
    <property type="evidence" value="ECO:0007669"/>
    <property type="project" value="UniProtKB-UniRule"/>
</dbReference>
<evidence type="ECO:0000313" key="13">
    <source>
        <dbReference type="Proteomes" id="UP000727857"/>
    </source>
</evidence>
<dbReference type="EMBL" id="JADINF010000114">
    <property type="protein sequence ID" value="MBO8424271.1"/>
    <property type="molecule type" value="Genomic_DNA"/>
</dbReference>
<evidence type="ECO:0000256" key="8">
    <source>
        <dbReference type="ARBA" id="ARBA00023204"/>
    </source>
</evidence>
<comment type="similarity">
    <text evidence="9">In the N-terminal section; belongs to the UvrB family.</text>
</comment>
<dbReference type="GO" id="GO:0016787">
    <property type="term" value="F:hydrolase activity"/>
    <property type="evidence" value="ECO:0007669"/>
    <property type="project" value="UniProtKB-KW"/>
</dbReference>
<comment type="caution">
    <text evidence="12">The sequence shown here is derived from an EMBL/GenBank/DDBJ whole genome shotgun (WGS) entry which is preliminary data.</text>
</comment>
<keyword evidence="3 9" id="KW-0227">DNA damage</keyword>
<name>A0A940ID76_9FIRM</name>
<evidence type="ECO:0000259" key="10">
    <source>
        <dbReference type="PROSITE" id="PS51192"/>
    </source>
</evidence>
<evidence type="ECO:0000256" key="7">
    <source>
        <dbReference type="ARBA" id="ARBA00023125"/>
    </source>
</evidence>
<dbReference type="SMART" id="SM00982">
    <property type="entry name" value="TRCF"/>
    <property type="match status" value="1"/>
</dbReference>
<dbReference type="InterPro" id="IPR036101">
    <property type="entry name" value="CarD-like/TRCF_RID_sf"/>
</dbReference>
<dbReference type="GO" id="GO:0005737">
    <property type="term" value="C:cytoplasm"/>
    <property type="evidence" value="ECO:0007669"/>
    <property type="project" value="UniProtKB-SubCell"/>
</dbReference>
<gene>
    <name evidence="9 12" type="primary">mfd</name>
    <name evidence="12" type="ORF">IAB16_04570</name>
</gene>
<dbReference type="PROSITE" id="PS51194">
    <property type="entry name" value="HELICASE_CTER"/>
    <property type="match status" value="1"/>
</dbReference>
<dbReference type="Pfam" id="PF03461">
    <property type="entry name" value="TRCF"/>
    <property type="match status" value="1"/>
</dbReference>
<dbReference type="SUPFAM" id="SSF52540">
    <property type="entry name" value="P-loop containing nucleoside triphosphate hydrolases"/>
    <property type="match status" value="4"/>
</dbReference>
<dbReference type="Gene3D" id="3.30.2060.10">
    <property type="entry name" value="Penicillin-binding protein 1b domain"/>
    <property type="match status" value="1"/>
</dbReference>
<keyword evidence="6 9" id="KW-0067">ATP-binding</keyword>
<organism evidence="12 13">
    <name type="scientific">Candidatus Stercoripulliclostridium pullicola</name>
    <dbReference type="NCBI Taxonomy" id="2840953"/>
    <lineage>
        <taxon>Bacteria</taxon>
        <taxon>Bacillati</taxon>
        <taxon>Bacillota</taxon>
        <taxon>Clostridia</taxon>
        <taxon>Eubacteriales</taxon>
        <taxon>Candidatus Stercoripulliclostridium</taxon>
    </lineage>
</organism>
<dbReference type="InterPro" id="IPR004576">
    <property type="entry name" value="Mfd"/>
</dbReference>
<dbReference type="Proteomes" id="UP000727857">
    <property type="component" value="Unassembled WGS sequence"/>
</dbReference>
<evidence type="ECO:0000256" key="1">
    <source>
        <dbReference type="ARBA" id="ARBA00022490"/>
    </source>
</evidence>
<dbReference type="NCBIfam" id="TIGR00580">
    <property type="entry name" value="mfd"/>
    <property type="match status" value="1"/>
</dbReference>
<feature type="domain" description="Helicase ATP-binding" evidence="10">
    <location>
        <begin position="617"/>
        <end position="778"/>
    </location>
</feature>
<evidence type="ECO:0000256" key="2">
    <source>
        <dbReference type="ARBA" id="ARBA00022741"/>
    </source>
</evidence>
<feature type="domain" description="Helicase C-terminal" evidence="11">
    <location>
        <begin position="787"/>
        <end position="954"/>
    </location>
</feature>
<dbReference type="SMART" id="SM00490">
    <property type="entry name" value="HELICc"/>
    <property type="match status" value="1"/>
</dbReference>
<dbReference type="SUPFAM" id="SSF141259">
    <property type="entry name" value="CarD-like"/>
    <property type="match status" value="1"/>
</dbReference>
<evidence type="ECO:0000256" key="3">
    <source>
        <dbReference type="ARBA" id="ARBA00022763"/>
    </source>
</evidence>
<reference evidence="12" key="2">
    <citation type="journal article" date="2021" name="PeerJ">
        <title>Extensive microbial diversity within the chicken gut microbiome revealed by metagenomics and culture.</title>
        <authorList>
            <person name="Gilroy R."/>
            <person name="Ravi A."/>
            <person name="Getino M."/>
            <person name="Pursley I."/>
            <person name="Horton D.L."/>
            <person name="Alikhan N.F."/>
            <person name="Baker D."/>
            <person name="Gharbi K."/>
            <person name="Hall N."/>
            <person name="Watson M."/>
            <person name="Adriaenssens E.M."/>
            <person name="Foster-Nyarko E."/>
            <person name="Jarju S."/>
            <person name="Secka A."/>
            <person name="Antonio M."/>
            <person name="Oren A."/>
            <person name="Chaudhuri R.R."/>
            <person name="La Ragione R."/>
            <person name="Hildebrand F."/>
            <person name="Pallen M.J."/>
        </authorList>
    </citation>
    <scope>NUCLEOTIDE SEQUENCE</scope>
    <source>
        <strain evidence="12">517</strain>
    </source>
</reference>
<dbReference type="Pfam" id="PF00270">
    <property type="entry name" value="DEAD"/>
    <property type="match status" value="1"/>
</dbReference>
<dbReference type="GO" id="GO:0000716">
    <property type="term" value="P:transcription-coupled nucleotide-excision repair, DNA damage recognition"/>
    <property type="evidence" value="ECO:0007669"/>
    <property type="project" value="UniProtKB-UniRule"/>
</dbReference>
<comment type="similarity">
    <text evidence="9">In the C-terminal section; belongs to the helicase family. RecG subfamily.</text>
</comment>
<evidence type="ECO:0000259" key="11">
    <source>
        <dbReference type="PROSITE" id="PS51194"/>
    </source>
</evidence>
<dbReference type="AlphaFoldDB" id="A0A940ID76"/>
<keyword evidence="2 9" id="KW-0547">Nucleotide-binding</keyword>
<keyword evidence="8 9" id="KW-0234">DNA repair</keyword>
<evidence type="ECO:0000256" key="9">
    <source>
        <dbReference type="HAMAP-Rule" id="MF_00969"/>
    </source>
</evidence>
<dbReference type="SMART" id="SM01058">
    <property type="entry name" value="CarD_TRCF"/>
    <property type="match status" value="1"/>
</dbReference>
<dbReference type="Pfam" id="PF17757">
    <property type="entry name" value="UvrB_inter"/>
    <property type="match status" value="1"/>
</dbReference>
<evidence type="ECO:0000256" key="4">
    <source>
        <dbReference type="ARBA" id="ARBA00022801"/>
    </source>
</evidence>
<dbReference type="GO" id="GO:0003684">
    <property type="term" value="F:damaged DNA binding"/>
    <property type="evidence" value="ECO:0007669"/>
    <property type="project" value="InterPro"/>
</dbReference>
<dbReference type="InterPro" id="IPR037235">
    <property type="entry name" value="TRCF-like_C_D7"/>
</dbReference>
<dbReference type="Gene3D" id="3.90.1150.50">
    <property type="entry name" value="Transcription-repair-coupling factor, D7 domain"/>
    <property type="match status" value="1"/>
</dbReference>
<dbReference type="Gene3D" id="3.40.50.300">
    <property type="entry name" value="P-loop containing nucleotide triphosphate hydrolases"/>
    <property type="match status" value="2"/>
</dbReference>
<evidence type="ECO:0000313" key="12">
    <source>
        <dbReference type="EMBL" id="MBO8424271.1"/>
    </source>
</evidence>
<dbReference type="InterPro" id="IPR001650">
    <property type="entry name" value="Helicase_C-like"/>
</dbReference>
<keyword evidence="7 9" id="KW-0238">DNA-binding</keyword>
<dbReference type="SMART" id="SM00487">
    <property type="entry name" value="DEXDc"/>
    <property type="match status" value="1"/>
</dbReference>
<evidence type="ECO:0000256" key="5">
    <source>
        <dbReference type="ARBA" id="ARBA00022806"/>
    </source>
</evidence>
<dbReference type="CDD" id="cd17991">
    <property type="entry name" value="DEXHc_TRCF"/>
    <property type="match status" value="1"/>
</dbReference>
<dbReference type="PANTHER" id="PTHR47964">
    <property type="entry name" value="ATP-DEPENDENT DNA HELICASE HOMOLOG RECG, CHLOROPLASTIC"/>
    <property type="match status" value="1"/>
</dbReference>
<dbReference type="Gene3D" id="2.40.10.170">
    <property type="match status" value="1"/>
</dbReference>
<dbReference type="InterPro" id="IPR011545">
    <property type="entry name" value="DEAD/DEAH_box_helicase_dom"/>
</dbReference>
<dbReference type="GO" id="GO:0006355">
    <property type="term" value="P:regulation of DNA-templated transcription"/>
    <property type="evidence" value="ECO:0007669"/>
    <property type="project" value="UniProtKB-UniRule"/>
</dbReference>
<dbReference type="InterPro" id="IPR041471">
    <property type="entry name" value="UvrB_inter"/>
</dbReference>
<dbReference type="EC" id="3.6.4.-" evidence="9"/>
<keyword evidence="4 9" id="KW-0378">Hydrolase</keyword>
<keyword evidence="5" id="KW-0347">Helicase</keyword>
<dbReference type="SUPFAM" id="SSF143517">
    <property type="entry name" value="TRCF domain-like"/>
    <property type="match status" value="1"/>
</dbReference>